<dbReference type="Pfam" id="PF03820">
    <property type="entry name" value="SFXNs"/>
    <property type="match status" value="1"/>
</dbReference>
<keyword evidence="7" id="KW-0496">Mitochondrion</keyword>
<evidence type="ECO:0000256" key="2">
    <source>
        <dbReference type="ARBA" id="ARBA00005974"/>
    </source>
</evidence>
<accession>A0A7K8YXF1</accession>
<keyword evidence="3" id="KW-0813">Transport</keyword>
<evidence type="ECO:0000313" key="11">
    <source>
        <dbReference type="Proteomes" id="UP000558958"/>
    </source>
</evidence>
<dbReference type="EMBL" id="VWZD01008879">
    <property type="protein sequence ID" value="NXG07860.1"/>
    <property type="molecule type" value="Genomic_DNA"/>
</dbReference>
<dbReference type="AlphaFoldDB" id="A0A7K8YXF1"/>
<protein>
    <submittedName>
        <fullName evidence="10">SFXN4 protein</fullName>
    </submittedName>
</protein>
<name>A0A7K8YXF1_9PASS</name>
<comment type="similarity">
    <text evidence="2">Belongs to the sideroflexin family.</text>
</comment>
<dbReference type="InterPro" id="IPR004686">
    <property type="entry name" value="Mtc"/>
</dbReference>
<dbReference type="PANTHER" id="PTHR11153">
    <property type="entry name" value="SIDEROFLEXIN"/>
    <property type="match status" value="1"/>
</dbReference>
<dbReference type="Proteomes" id="UP000558958">
    <property type="component" value="Unassembled WGS sequence"/>
</dbReference>
<keyword evidence="6 9" id="KW-1133">Transmembrane helix</keyword>
<keyword evidence="4 9" id="KW-0812">Transmembrane</keyword>
<evidence type="ECO:0000256" key="8">
    <source>
        <dbReference type="ARBA" id="ARBA00023136"/>
    </source>
</evidence>
<evidence type="ECO:0000256" key="7">
    <source>
        <dbReference type="ARBA" id="ARBA00023128"/>
    </source>
</evidence>
<dbReference type="GO" id="GO:0015075">
    <property type="term" value="F:monoatomic ion transmembrane transporter activity"/>
    <property type="evidence" value="ECO:0007669"/>
    <property type="project" value="InterPro"/>
</dbReference>
<feature type="non-terminal residue" evidence="10">
    <location>
        <position position="307"/>
    </location>
</feature>
<evidence type="ECO:0000256" key="5">
    <source>
        <dbReference type="ARBA" id="ARBA00022970"/>
    </source>
</evidence>
<evidence type="ECO:0000256" key="6">
    <source>
        <dbReference type="ARBA" id="ARBA00022989"/>
    </source>
</evidence>
<keyword evidence="5" id="KW-0029">Amino-acid transport</keyword>
<organism evidence="10 11">
    <name type="scientific">Sakesphorus luctuosus</name>
    <dbReference type="NCBI Taxonomy" id="419690"/>
    <lineage>
        <taxon>Eukaryota</taxon>
        <taxon>Metazoa</taxon>
        <taxon>Chordata</taxon>
        <taxon>Craniata</taxon>
        <taxon>Vertebrata</taxon>
        <taxon>Euteleostomi</taxon>
        <taxon>Archelosauria</taxon>
        <taxon>Archosauria</taxon>
        <taxon>Dinosauria</taxon>
        <taxon>Saurischia</taxon>
        <taxon>Theropoda</taxon>
        <taxon>Coelurosauria</taxon>
        <taxon>Aves</taxon>
        <taxon>Neognathae</taxon>
        <taxon>Neoaves</taxon>
        <taxon>Telluraves</taxon>
        <taxon>Australaves</taxon>
        <taxon>Passeriformes</taxon>
        <taxon>Thamnophilidae</taxon>
        <taxon>Sakesphorus</taxon>
    </lineage>
</organism>
<evidence type="ECO:0000256" key="1">
    <source>
        <dbReference type="ARBA" id="ARBA00004225"/>
    </source>
</evidence>
<gene>
    <name evidence="10" type="primary">Sfxn4</name>
    <name evidence="10" type="ORF">SAKLUC_R11069</name>
</gene>
<dbReference type="GO" id="GO:0005743">
    <property type="term" value="C:mitochondrial inner membrane"/>
    <property type="evidence" value="ECO:0007669"/>
    <property type="project" value="TreeGrafter"/>
</dbReference>
<keyword evidence="11" id="KW-1185">Reference proteome</keyword>
<feature type="transmembrane region" description="Helical" evidence="9">
    <location>
        <begin position="132"/>
        <end position="153"/>
    </location>
</feature>
<proteinExistence type="inferred from homology"/>
<evidence type="ECO:0000256" key="9">
    <source>
        <dbReference type="SAM" id="Phobius"/>
    </source>
</evidence>
<keyword evidence="8 9" id="KW-0472">Membrane</keyword>
<dbReference type="GO" id="GO:1990542">
    <property type="term" value="P:mitochondrial transmembrane transport"/>
    <property type="evidence" value="ECO:0007669"/>
    <property type="project" value="TreeGrafter"/>
</dbReference>
<feature type="transmembrane region" description="Helical" evidence="9">
    <location>
        <begin position="165"/>
        <end position="187"/>
    </location>
</feature>
<reference evidence="10 11" key="1">
    <citation type="submission" date="2019-09" db="EMBL/GenBank/DDBJ databases">
        <title>Bird 10,000 Genomes (B10K) Project - Family phase.</title>
        <authorList>
            <person name="Zhang G."/>
        </authorList>
    </citation>
    <scope>NUCLEOTIDE SEQUENCE [LARGE SCALE GENOMIC DNA]</scope>
    <source>
        <strain evidence="10">B10K-DU-001-06</strain>
        <tissue evidence="10">Muscle</tissue>
    </source>
</reference>
<evidence type="ECO:0000313" key="10">
    <source>
        <dbReference type="EMBL" id="NXG07860.1"/>
    </source>
</evidence>
<comment type="caution">
    <text evidence="10">The sequence shown here is derived from an EMBL/GenBank/DDBJ whole genome shotgun (WGS) entry which is preliminary data.</text>
</comment>
<dbReference type="PANTHER" id="PTHR11153:SF3">
    <property type="entry name" value="SIDEROFLEXIN-4"/>
    <property type="match status" value="1"/>
</dbReference>
<feature type="non-terminal residue" evidence="10">
    <location>
        <position position="1"/>
    </location>
</feature>
<sequence>QSFSRRFLLWADALDPLLLLQSNDEIKKARWLIQTHEKTPSEPTQNNQTRQAFLLSLSSIHPDTEKIIPVLFRPPAFMPLTLPWVIVSSLQHQAKSTFFFQFVFHTYTTAFTLVNGNGTPKADEYSVQDKQIFYGLGAISYAACVGALPLIFMNRYTLKGPLTQLIVRKLLPAPLLGVTSAFTAAMVRSPEFENGIQVMDRNGNVVGVSRNAGEKAVRETALSRAVLFGTTFFVPELLTHFVQRAKLVKSPRALSSVRLFLITSVLAGMVPVSLSMFPQCGQIKREDLEPEILSSTEETEFFYNRGI</sequence>
<feature type="transmembrane region" description="Helical" evidence="9">
    <location>
        <begin position="259"/>
        <end position="277"/>
    </location>
</feature>
<dbReference type="GO" id="GO:0006865">
    <property type="term" value="P:amino acid transport"/>
    <property type="evidence" value="ECO:0007669"/>
    <property type="project" value="UniProtKB-KW"/>
</dbReference>
<feature type="transmembrane region" description="Helical" evidence="9">
    <location>
        <begin position="221"/>
        <end position="238"/>
    </location>
</feature>
<comment type="subcellular location">
    <subcellularLocation>
        <location evidence="1">Mitochondrion membrane</location>
        <topology evidence="1">Multi-pass membrane protein</topology>
    </subcellularLocation>
</comment>
<evidence type="ECO:0000256" key="4">
    <source>
        <dbReference type="ARBA" id="ARBA00022692"/>
    </source>
</evidence>
<evidence type="ECO:0000256" key="3">
    <source>
        <dbReference type="ARBA" id="ARBA00022448"/>
    </source>
</evidence>